<feature type="compositionally biased region" description="Basic and acidic residues" evidence="2">
    <location>
        <begin position="1"/>
        <end position="10"/>
    </location>
</feature>
<evidence type="ECO:0000256" key="1">
    <source>
        <dbReference type="ARBA" id="ARBA00022898"/>
    </source>
</evidence>
<dbReference type="OrthoDB" id="5978656at2759"/>
<evidence type="ECO:0000313" key="4">
    <source>
        <dbReference type="EMBL" id="PKA54722.1"/>
    </source>
</evidence>
<dbReference type="InterPro" id="IPR015424">
    <property type="entry name" value="PyrdxlP-dep_Trfase"/>
</dbReference>
<feature type="region of interest" description="Disordered" evidence="2">
    <location>
        <begin position="1"/>
        <end position="35"/>
    </location>
</feature>
<dbReference type="PANTHER" id="PTHR43092:SF2">
    <property type="entry name" value="HERCYNYLCYSTEINE SULFOXIDE LYASE"/>
    <property type="match status" value="1"/>
</dbReference>
<dbReference type="SUPFAM" id="SSF53383">
    <property type="entry name" value="PLP-dependent transferases"/>
    <property type="match status" value="1"/>
</dbReference>
<dbReference type="InterPro" id="IPR015421">
    <property type="entry name" value="PyrdxlP-dep_Trfase_major"/>
</dbReference>
<dbReference type="PANTHER" id="PTHR43092">
    <property type="entry name" value="L-CYSTEINE DESULFHYDRASE"/>
    <property type="match status" value="1"/>
</dbReference>
<organism evidence="4 5">
    <name type="scientific">Apostasia shenzhenica</name>
    <dbReference type="NCBI Taxonomy" id="1088818"/>
    <lineage>
        <taxon>Eukaryota</taxon>
        <taxon>Viridiplantae</taxon>
        <taxon>Streptophyta</taxon>
        <taxon>Embryophyta</taxon>
        <taxon>Tracheophyta</taxon>
        <taxon>Spermatophyta</taxon>
        <taxon>Magnoliopsida</taxon>
        <taxon>Liliopsida</taxon>
        <taxon>Asparagales</taxon>
        <taxon>Orchidaceae</taxon>
        <taxon>Apostasioideae</taxon>
        <taxon>Apostasia</taxon>
    </lineage>
</organism>
<keyword evidence="1" id="KW-0663">Pyridoxal phosphate</keyword>
<keyword evidence="4" id="KW-0808">Transferase</keyword>
<gene>
    <name evidence="4" type="primary">NFS2</name>
    <name evidence="4" type="ORF">AXF42_Ash000557</name>
</gene>
<name>A0A2I0AGP9_9ASPA</name>
<proteinExistence type="predicted"/>
<evidence type="ECO:0000313" key="5">
    <source>
        <dbReference type="Proteomes" id="UP000236161"/>
    </source>
</evidence>
<keyword evidence="5" id="KW-1185">Reference proteome</keyword>
<dbReference type="GO" id="GO:0009000">
    <property type="term" value="F:selenocysteine lyase activity"/>
    <property type="evidence" value="ECO:0007669"/>
    <property type="project" value="UniProtKB-EC"/>
</dbReference>
<keyword evidence="4" id="KW-0456">Lyase</keyword>
<reference evidence="4 5" key="1">
    <citation type="journal article" date="2017" name="Nature">
        <title>The Apostasia genome and the evolution of orchids.</title>
        <authorList>
            <person name="Zhang G.Q."/>
            <person name="Liu K.W."/>
            <person name="Li Z."/>
            <person name="Lohaus R."/>
            <person name="Hsiao Y.Y."/>
            <person name="Niu S.C."/>
            <person name="Wang J.Y."/>
            <person name="Lin Y.C."/>
            <person name="Xu Q."/>
            <person name="Chen L.J."/>
            <person name="Yoshida K."/>
            <person name="Fujiwara S."/>
            <person name="Wang Z.W."/>
            <person name="Zhang Y.Q."/>
            <person name="Mitsuda N."/>
            <person name="Wang M."/>
            <person name="Liu G.H."/>
            <person name="Pecoraro L."/>
            <person name="Huang H.X."/>
            <person name="Xiao X.J."/>
            <person name="Lin M."/>
            <person name="Wu X.Y."/>
            <person name="Wu W.L."/>
            <person name="Chen Y.Y."/>
            <person name="Chang S.B."/>
            <person name="Sakamoto S."/>
            <person name="Ohme-Takagi M."/>
            <person name="Yagi M."/>
            <person name="Zeng S.J."/>
            <person name="Shen C.Y."/>
            <person name="Yeh C.M."/>
            <person name="Luo Y.B."/>
            <person name="Tsai W.C."/>
            <person name="Van de Peer Y."/>
            <person name="Liu Z.J."/>
        </authorList>
    </citation>
    <scope>NUCLEOTIDE SEQUENCE [LARGE SCALE GENOMIC DNA]</scope>
    <source>
        <strain evidence="5">cv. Shenzhen</strain>
        <tissue evidence="4">Stem</tissue>
    </source>
</reference>
<dbReference type="Gene3D" id="3.40.640.10">
    <property type="entry name" value="Type I PLP-dependent aspartate aminotransferase-like (Major domain)"/>
    <property type="match status" value="1"/>
</dbReference>
<dbReference type="Proteomes" id="UP000236161">
    <property type="component" value="Unassembled WGS sequence"/>
</dbReference>
<dbReference type="EC" id="2.8.1.7" evidence="4"/>
<dbReference type="STRING" id="1088818.A0A2I0AGP9"/>
<evidence type="ECO:0000256" key="2">
    <source>
        <dbReference type="SAM" id="MobiDB-lite"/>
    </source>
</evidence>
<dbReference type="Pfam" id="PF00266">
    <property type="entry name" value="Aminotran_5"/>
    <property type="match status" value="1"/>
</dbReference>
<protein>
    <submittedName>
        <fullName evidence="4">Cysteine desulfurase 2, chloroplastic</fullName>
        <ecNumber evidence="4">2.8.1.7</ecNumber>
        <ecNumber evidence="4">4.4.1.16</ecNumber>
    </submittedName>
</protein>
<feature type="domain" description="Aminotransferase class V" evidence="3">
    <location>
        <begin position="101"/>
        <end position="286"/>
    </location>
</feature>
<dbReference type="EC" id="4.4.1.16" evidence="4"/>
<dbReference type="GO" id="GO:0031071">
    <property type="term" value="F:cysteine desulfurase activity"/>
    <property type="evidence" value="ECO:0007669"/>
    <property type="project" value="UniProtKB-EC"/>
</dbReference>
<evidence type="ECO:0000259" key="3">
    <source>
        <dbReference type="Pfam" id="PF00266"/>
    </source>
</evidence>
<dbReference type="InterPro" id="IPR000192">
    <property type="entry name" value="Aminotrans_V_dom"/>
</dbReference>
<dbReference type="AlphaFoldDB" id="A0A2I0AGP9"/>
<accession>A0A2I0AGP9</accession>
<dbReference type="EMBL" id="KZ451982">
    <property type="protein sequence ID" value="PKA54722.1"/>
    <property type="molecule type" value="Genomic_DNA"/>
</dbReference>
<sequence>MDPHSDDHAENGCNPDAESDADADADAPCAKKAKPSPFPITGAEIRLEFAHHDPAVARINNGSFGSCPSSVSDAQSQWQLLFLRQPDHFYFNLLQPALLRSRLLVKELINADDVDEISLVDNATTAAAIVLQQISRAFFEGSFSKGDAVVMLHYAYGSVKKSIHAYVTRAGGHVIEVPLPFPVTSDEEIVHEFRKALAAGKANGRRVRLAVIDHITSMPSVVIPVKELTRICREEGVDQVFIDAAHAIGNVEVDVKDIAADFYTSNLHKWFFCPPAVAFLYSRKCLASTDLHHPVVSDRYGRGLPVESGWIGTRDYSAQLVIPSVIEFLDRFDSGIAGIRKQNHEKVVEMGKMLAEEWKTCLGSPPEMSSSMIMVGLPASLGILSNEDALNIRSHLRDKFGVEVPIYYNPPKEMEWEGENSGSLVTGYARISHQVYNVEEDYHRLRDAINKLVKDGFTCRMLSS</sequence>